<protein>
    <recommendedName>
        <fullName evidence="4">Secreted protein</fullName>
    </recommendedName>
</protein>
<evidence type="ECO:0000256" key="1">
    <source>
        <dbReference type="SAM" id="SignalP"/>
    </source>
</evidence>
<gene>
    <name evidence="2" type="ORF">PSTG_02895</name>
</gene>
<reference evidence="3" key="1">
    <citation type="submission" date="2014-03" db="EMBL/GenBank/DDBJ databases">
        <title>The Genome Sequence of Puccinia striiformis f. sp. tritici PST-78.</title>
        <authorList>
            <consortium name="The Broad Institute Genome Sequencing Platform"/>
            <person name="Cuomo C."/>
            <person name="Hulbert S."/>
            <person name="Chen X."/>
            <person name="Walker B."/>
            <person name="Young S.K."/>
            <person name="Zeng Q."/>
            <person name="Gargeya S."/>
            <person name="Fitzgerald M."/>
            <person name="Haas B."/>
            <person name="Abouelleil A."/>
            <person name="Alvarado L."/>
            <person name="Arachchi H.M."/>
            <person name="Berlin A.M."/>
            <person name="Chapman S.B."/>
            <person name="Goldberg J."/>
            <person name="Griggs A."/>
            <person name="Gujja S."/>
            <person name="Hansen M."/>
            <person name="Howarth C."/>
            <person name="Imamovic A."/>
            <person name="Larimer J."/>
            <person name="McCowan C."/>
            <person name="Montmayeur A."/>
            <person name="Murphy C."/>
            <person name="Neiman D."/>
            <person name="Pearson M."/>
            <person name="Priest M."/>
            <person name="Roberts A."/>
            <person name="Saif S."/>
            <person name="Shea T."/>
            <person name="Sisk P."/>
            <person name="Sykes S."/>
            <person name="Wortman J."/>
            <person name="Nusbaum C."/>
            <person name="Birren B."/>
        </authorList>
    </citation>
    <scope>NUCLEOTIDE SEQUENCE [LARGE SCALE GENOMIC DNA]</scope>
    <source>
        <strain evidence="3">race PST-78</strain>
    </source>
</reference>
<evidence type="ECO:0008006" key="4">
    <source>
        <dbReference type="Google" id="ProtNLM"/>
    </source>
</evidence>
<organism evidence="2 3">
    <name type="scientific">Puccinia striiformis f. sp. tritici PST-78</name>
    <dbReference type="NCBI Taxonomy" id="1165861"/>
    <lineage>
        <taxon>Eukaryota</taxon>
        <taxon>Fungi</taxon>
        <taxon>Dikarya</taxon>
        <taxon>Basidiomycota</taxon>
        <taxon>Pucciniomycotina</taxon>
        <taxon>Pucciniomycetes</taxon>
        <taxon>Pucciniales</taxon>
        <taxon>Pucciniaceae</taxon>
        <taxon>Puccinia</taxon>
    </lineage>
</organism>
<keyword evidence="3" id="KW-1185">Reference proteome</keyword>
<dbReference type="EMBL" id="AJIL01000015">
    <property type="protein sequence ID" value="KNF03801.1"/>
    <property type="molecule type" value="Genomic_DNA"/>
</dbReference>
<feature type="signal peptide" evidence="1">
    <location>
        <begin position="1"/>
        <end position="26"/>
    </location>
</feature>
<evidence type="ECO:0000313" key="2">
    <source>
        <dbReference type="EMBL" id="KNF03801.1"/>
    </source>
</evidence>
<keyword evidence="1" id="KW-0732">Signal</keyword>
<sequence>MFSFSNGIVTIAIVVIVQLLQTGTMASPTPQGFVNTPNGPVPVVYTNAVPLNGPRPLYPVQQFNGPPVRFY</sequence>
<accession>A0A0L0VX10</accession>
<feature type="chain" id="PRO_5005550048" description="Secreted protein" evidence="1">
    <location>
        <begin position="27"/>
        <end position="71"/>
    </location>
</feature>
<dbReference type="AlphaFoldDB" id="A0A0L0VX10"/>
<dbReference type="Proteomes" id="UP000054564">
    <property type="component" value="Unassembled WGS sequence"/>
</dbReference>
<comment type="caution">
    <text evidence="2">The sequence shown here is derived from an EMBL/GenBank/DDBJ whole genome shotgun (WGS) entry which is preliminary data.</text>
</comment>
<evidence type="ECO:0000313" key="3">
    <source>
        <dbReference type="Proteomes" id="UP000054564"/>
    </source>
</evidence>
<name>A0A0L0VX10_9BASI</name>
<proteinExistence type="predicted"/>